<dbReference type="GO" id="GO:0046503">
    <property type="term" value="P:glycerolipid catabolic process"/>
    <property type="evidence" value="ECO:0007669"/>
    <property type="project" value="TreeGrafter"/>
</dbReference>
<gene>
    <name evidence="2" type="ORF">A4H97_16350</name>
</gene>
<dbReference type="AlphaFoldDB" id="A0A1V9E0Y6"/>
<dbReference type="STRING" id="354355.SAMN05660816_02016"/>
<dbReference type="InterPro" id="IPR029058">
    <property type="entry name" value="AB_hydrolase_fold"/>
</dbReference>
<organism evidence="2 3">
    <name type="scientific">Niastella yeongjuensis</name>
    <dbReference type="NCBI Taxonomy" id="354355"/>
    <lineage>
        <taxon>Bacteria</taxon>
        <taxon>Pseudomonadati</taxon>
        <taxon>Bacteroidota</taxon>
        <taxon>Chitinophagia</taxon>
        <taxon>Chitinophagales</taxon>
        <taxon>Chitinophagaceae</taxon>
        <taxon>Niastella</taxon>
    </lineage>
</organism>
<reference evidence="3" key="1">
    <citation type="submission" date="2016-04" db="EMBL/GenBank/DDBJ databases">
        <authorList>
            <person name="Chen L."/>
            <person name="Zhuang W."/>
            <person name="Wang G."/>
        </authorList>
    </citation>
    <scope>NUCLEOTIDE SEQUENCE [LARGE SCALE GENOMIC DNA]</scope>
    <source>
        <strain evidence="3">17621</strain>
    </source>
</reference>
<comment type="caution">
    <text evidence="2">The sequence shown here is derived from an EMBL/GenBank/DDBJ whole genome shotgun (WGS) entry which is preliminary data.</text>
</comment>
<keyword evidence="3" id="KW-1185">Reference proteome</keyword>
<sequence length="172" mass="18617">MDNWDPELTDGLAKTHRVILFDNRGVGSSEGEAPETIDAMANDAIAFIHALGLKKVDMLGFSLGAFIAQKIVINEPALVNKLILAGTGPEGGDITDNGPVIENKEKLTPQQMLLHLFYDTAAISQTEGKAAIARLGQRTVNRDANTKVPSILAQNKAIEAFNGRAFFYIFFC</sequence>
<dbReference type="SUPFAM" id="SSF53474">
    <property type="entry name" value="alpha/beta-Hydrolases"/>
    <property type="match status" value="1"/>
</dbReference>
<evidence type="ECO:0000259" key="1">
    <source>
        <dbReference type="Pfam" id="PF00561"/>
    </source>
</evidence>
<dbReference type="OrthoDB" id="9773293at2"/>
<dbReference type="InterPro" id="IPR000073">
    <property type="entry name" value="AB_hydrolase_1"/>
</dbReference>
<dbReference type="PANTHER" id="PTHR43433:SF5">
    <property type="entry name" value="AB HYDROLASE-1 DOMAIN-CONTAINING PROTEIN"/>
    <property type="match status" value="1"/>
</dbReference>
<dbReference type="PANTHER" id="PTHR43433">
    <property type="entry name" value="HYDROLASE, ALPHA/BETA FOLD FAMILY PROTEIN"/>
    <property type="match status" value="1"/>
</dbReference>
<dbReference type="Proteomes" id="UP000192610">
    <property type="component" value="Unassembled WGS sequence"/>
</dbReference>
<evidence type="ECO:0000313" key="3">
    <source>
        <dbReference type="Proteomes" id="UP000192610"/>
    </source>
</evidence>
<dbReference type="Pfam" id="PF00561">
    <property type="entry name" value="Abhydrolase_1"/>
    <property type="match status" value="1"/>
</dbReference>
<evidence type="ECO:0000313" key="2">
    <source>
        <dbReference type="EMBL" id="OQP39793.1"/>
    </source>
</evidence>
<name>A0A1V9E0Y6_9BACT</name>
<accession>A0A1V9E0Y6</accession>
<dbReference type="GO" id="GO:0004806">
    <property type="term" value="F:triacylglycerol lipase activity"/>
    <property type="evidence" value="ECO:0007669"/>
    <property type="project" value="TreeGrafter"/>
</dbReference>
<dbReference type="Gene3D" id="3.40.50.1820">
    <property type="entry name" value="alpha/beta hydrolase"/>
    <property type="match status" value="1"/>
</dbReference>
<protein>
    <recommendedName>
        <fullName evidence="1">AB hydrolase-1 domain-containing protein</fullName>
    </recommendedName>
</protein>
<dbReference type="RefSeq" id="WP_081204271.1">
    <property type="nucleotide sequence ID" value="NZ_FOCZ01000003.1"/>
</dbReference>
<dbReference type="InterPro" id="IPR050471">
    <property type="entry name" value="AB_hydrolase"/>
</dbReference>
<feature type="domain" description="AB hydrolase-1" evidence="1">
    <location>
        <begin position="2"/>
        <end position="125"/>
    </location>
</feature>
<dbReference type="EMBL" id="LVXG01000078">
    <property type="protein sequence ID" value="OQP39793.1"/>
    <property type="molecule type" value="Genomic_DNA"/>
</dbReference>
<proteinExistence type="predicted"/>